<reference evidence="3" key="2">
    <citation type="submission" date="2015-01" db="EMBL/GenBank/DDBJ databases">
        <title>Evolutionary Origins and Diversification of the Mycorrhizal Mutualists.</title>
        <authorList>
            <consortium name="DOE Joint Genome Institute"/>
            <consortium name="Mycorrhizal Genomics Consortium"/>
            <person name="Kohler A."/>
            <person name="Kuo A."/>
            <person name="Nagy L.G."/>
            <person name="Floudas D."/>
            <person name="Copeland A."/>
            <person name="Barry K.W."/>
            <person name="Cichocki N."/>
            <person name="Veneault-Fourrey C."/>
            <person name="LaButti K."/>
            <person name="Lindquist E.A."/>
            <person name="Lipzen A."/>
            <person name="Lundell T."/>
            <person name="Morin E."/>
            <person name="Murat C."/>
            <person name="Riley R."/>
            <person name="Ohm R."/>
            <person name="Sun H."/>
            <person name="Tunlid A."/>
            <person name="Henrissat B."/>
            <person name="Grigoriev I.V."/>
            <person name="Hibbett D.S."/>
            <person name="Martin F."/>
        </authorList>
    </citation>
    <scope>NUCLEOTIDE SEQUENCE [LARGE SCALE GENOMIC DNA]</scope>
    <source>
        <strain evidence="3">Marx 270</strain>
    </source>
</reference>
<dbReference type="HOGENOM" id="CLU_1399375_0_0_1"/>
<reference evidence="2 3" key="1">
    <citation type="submission" date="2014-04" db="EMBL/GenBank/DDBJ databases">
        <authorList>
            <consortium name="DOE Joint Genome Institute"/>
            <person name="Kuo A."/>
            <person name="Kohler A."/>
            <person name="Costa M.D."/>
            <person name="Nagy L.G."/>
            <person name="Floudas D."/>
            <person name="Copeland A."/>
            <person name="Barry K.W."/>
            <person name="Cichocki N."/>
            <person name="Veneault-Fourrey C."/>
            <person name="LaButti K."/>
            <person name="Lindquist E.A."/>
            <person name="Lipzen A."/>
            <person name="Lundell T."/>
            <person name="Morin E."/>
            <person name="Murat C."/>
            <person name="Sun H."/>
            <person name="Tunlid A."/>
            <person name="Henrissat B."/>
            <person name="Grigoriev I.V."/>
            <person name="Hibbett D.S."/>
            <person name="Martin F."/>
            <person name="Nordberg H.P."/>
            <person name="Cantor M.N."/>
            <person name="Hua S.X."/>
        </authorList>
    </citation>
    <scope>NUCLEOTIDE SEQUENCE [LARGE SCALE GENOMIC DNA]</scope>
    <source>
        <strain evidence="2 3">Marx 270</strain>
    </source>
</reference>
<feature type="compositionally biased region" description="Polar residues" evidence="1">
    <location>
        <begin position="40"/>
        <end position="49"/>
    </location>
</feature>
<name>A0A0C3PMK2_PISTI</name>
<protein>
    <submittedName>
        <fullName evidence="2">Uncharacterized protein</fullName>
    </submittedName>
</protein>
<accession>A0A0C3PMK2</accession>
<evidence type="ECO:0000256" key="1">
    <source>
        <dbReference type="SAM" id="MobiDB-lite"/>
    </source>
</evidence>
<sequence length="194" mass="21847">MAAPSHPATVARPIYSLTPTRNLARIFTASMQERRGKSYFTTAGSTSASAREHSRHSKTTGQVAKSQAPRNSAFQRRRRPRRMTPPAPPSLPKCHPCSRSPLIPKQSLRYLPPIPWFTPHNKARTLTLSTVMRYLHSQEAFSHQRLLPLSPGRPQMLSRHSTPTSHHNLPGCFLAQHIHIEMARGCLVLTSRLR</sequence>
<evidence type="ECO:0000313" key="2">
    <source>
        <dbReference type="EMBL" id="KIO10051.1"/>
    </source>
</evidence>
<organism evidence="2 3">
    <name type="scientific">Pisolithus tinctorius Marx 270</name>
    <dbReference type="NCBI Taxonomy" id="870435"/>
    <lineage>
        <taxon>Eukaryota</taxon>
        <taxon>Fungi</taxon>
        <taxon>Dikarya</taxon>
        <taxon>Basidiomycota</taxon>
        <taxon>Agaricomycotina</taxon>
        <taxon>Agaricomycetes</taxon>
        <taxon>Agaricomycetidae</taxon>
        <taxon>Boletales</taxon>
        <taxon>Sclerodermatineae</taxon>
        <taxon>Pisolithaceae</taxon>
        <taxon>Pisolithus</taxon>
    </lineage>
</organism>
<proteinExistence type="predicted"/>
<feature type="region of interest" description="Disordered" evidence="1">
    <location>
        <begin position="40"/>
        <end position="98"/>
    </location>
</feature>
<evidence type="ECO:0000313" key="3">
    <source>
        <dbReference type="Proteomes" id="UP000054217"/>
    </source>
</evidence>
<gene>
    <name evidence="2" type="ORF">M404DRAFT_229970</name>
</gene>
<keyword evidence="3" id="KW-1185">Reference proteome</keyword>
<dbReference type="EMBL" id="KN831953">
    <property type="protein sequence ID" value="KIO10051.1"/>
    <property type="molecule type" value="Genomic_DNA"/>
</dbReference>
<dbReference type="Proteomes" id="UP000054217">
    <property type="component" value="Unassembled WGS sequence"/>
</dbReference>
<dbReference type="AlphaFoldDB" id="A0A0C3PMK2"/>
<dbReference type="InParanoid" id="A0A0C3PMK2"/>